<dbReference type="Gene3D" id="1.20.200.10">
    <property type="entry name" value="Fumarase/aspartase (Central domain)"/>
    <property type="match status" value="1"/>
</dbReference>
<feature type="domain" description="Argininosuccinate lyase C-terminal" evidence="2">
    <location>
        <begin position="363"/>
        <end position="431"/>
    </location>
</feature>
<reference evidence="3" key="1">
    <citation type="journal article" date="2015" name="Nature">
        <title>Complex archaea that bridge the gap between prokaryotes and eukaryotes.</title>
        <authorList>
            <person name="Spang A."/>
            <person name="Saw J.H."/>
            <person name="Jorgensen S.L."/>
            <person name="Zaremba-Niedzwiedzka K."/>
            <person name="Martijn J."/>
            <person name="Lind A.E."/>
            <person name="van Eijk R."/>
            <person name="Schleper C."/>
            <person name="Guy L."/>
            <person name="Ettema T.J."/>
        </authorList>
    </citation>
    <scope>NUCLEOTIDE SEQUENCE</scope>
</reference>
<dbReference type="AlphaFoldDB" id="A0A0F9MY58"/>
<evidence type="ECO:0000259" key="1">
    <source>
        <dbReference type="Pfam" id="PF00206"/>
    </source>
</evidence>
<dbReference type="InterPro" id="IPR022761">
    <property type="entry name" value="Fumarate_lyase_N"/>
</dbReference>
<protein>
    <recommendedName>
        <fullName evidence="4">Fumarate lyase N-terminal domain-containing protein</fullName>
    </recommendedName>
</protein>
<dbReference type="InterPro" id="IPR009049">
    <property type="entry name" value="Argininosuccinate_lyase"/>
</dbReference>
<dbReference type="InterPro" id="IPR029419">
    <property type="entry name" value="Arg_succ_lyase_C"/>
</dbReference>
<evidence type="ECO:0008006" key="4">
    <source>
        <dbReference type="Google" id="ProtNLM"/>
    </source>
</evidence>
<dbReference type="FunFam" id="1.10.40.30:FF:000001">
    <property type="entry name" value="Argininosuccinate lyase"/>
    <property type="match status" value="1"/>
</dbReference>
<dbReference type="GO" id="GO:0004056">
    <property type="term" value="F:argininosuccinate lyase activity"/>
    <property type="evidence" value="ECO:0007669"/>
    <property type="project" value="InterPro"/>
</dbReference>
<gene>
    <name evidence="3" type="ORF">LCGC14_1034850</name>
</gene>
<dbReference type="HAMAP" id="MF_00006">
    <property type="entry name" value="Arg_succ_lyase"/>
    <property type="match status" value="1"/>
</dbReference>
<dbReference type="PROSITE" id="PS00163">
    <property type="entry name" value="FUMARATE_LYASES"/>
    <property type="match status" value="1"/>
</dbReference>
<organism evidence="3">
    <name type="scientific">marine sediment metagenome</name>
    <dbReference type="NCBI Taxonomy" id="412755"/>
    <lineage>
        <taxon>unclassified sequences</taxon>
        <taxon>metagenomes</taxon>
        <taxon>ecological metagenomes</taxon>
    </lineage>
</organism>
<dbReference type="PRINTS" id="PR00145">
    <property type="entry name" value="ARGSUCLYASE"/>
</dbReference>
<dbReference type="PANTHER" id="PTHR43814:SF1">
    <property type="entry name" value="ARGININOSUCCINATE LYASE"/>
    <property type="match status" value="1"/>
</dbReference>
<name>A0A0F9MY58_9ZZZZ</name>
<dbReference type="PRINTS" id="PR00149">
    <property type="entry name" value="FUMRATELYASE"/>
</dbReference>
<dbReference type="Gene3D" id="1.10.40.30">
    <property type="entry name" value="Fumarase/aspartase (C-terminal domain)"/>
    <property type="match status" value="1"/>
</dbReference>
<accession>A0A0F9MY58</accession>
<dbReference type="CDD" id="cd01359">
    <property type="entry name" value="Argininosuccinate_lyase"/>
    <property type="match status" value="1"/>
</dbReference>
<comment type="caution">
    <text evidence="3">The sequence shown here is derived from an EMBL/GenBank/DDBJ whole genome shotgun (WGS) entry which is preliminary data.</text>
</comment>
<evidence type="ECO:0000313" key="3">
    <source>
        <dbReference type="EMBL" id="KKN10619.1"/>
    </source>
</evidence>
<dbReference type="InterPro" id="IPR024083">
    <property type="entry name" value="Fumarase/histidase_N"/>
</dbReference>
<dbReference type="FunFam" id="1.10.275.10:FF:000002">
    <property type="entry name" value="Argininosuccinate lyase"/>
    <property type="match status" value="1"/>
</dbReference>
<dbReference type="InterPro" id="IPR000362">
    <property type="entry name" value="Fumarate_lyase_fam"/>
</dbReference>
<dbReference type="GO" id="GO:0042450">
    <property type="term" value="P:L-arginine biosynthetic process via ornithine"/>
    <property type="evidence" value="ECO:0007669"/>
    <property type="project" value="InterPro"/>
</dbReference>
<dbReference type="SUPFAM" id="SSF48557">
    <property type="entry name" value="L-aspartase-like"/>
    <property type="match status" value="1"/>
</dbReference>
<dbReference type="InterPro" id="IPR020557">
    <property type="entry name" value="Fumarate_lyase_CS"/>
</dbReference>
<dbReference type="EMBL" id="LAZR01004229">
    <property type="protein sequence ID" value="KKN10619.1"/>
    <property type="molecule type" value="Genomic_DNA"/>
</dbReference>
<proteinExistence type="inferred from homology"/>
<dbReference type="Pfam" id="PF14698">
    <property type="entry name" value="ASL_C2"/>
    <property type="match status" value="1"/>
</dbReference>
<dbReference type="GO" id="GO:0005829">
    <property type="term" value="C:cytosol"/>
    <property type="evidence" value="ECO:0007669"/>
    <property type="project" value="TreeGrafter"/>
</dbReference>
<dbReference type="Pfam" id="PF00206">
    <property type="entry name" value="Lyase_1"/>
    <property type="match status" value="1"/>
</dbReference>
<feature type="domain" description="Fumarate lyase N-terminal" evidence="1">
    <location>
        <begin position="6"/>
        <end position="300"/>
    </location>
</feature>
<dbReference type="NCBIfam" id="TIGR00838">
    <property type="entry name" value="argH"/>
    <property type="match status" value="1"/>
</dbReference>
<dbReference type="InterPro" id="IPR008948">
    <property type="entry name" value="L-Aspartase-like"/>
</dbReference>
<dbReference type="Gene3D" id="1.10.275.10">
    <property type="entry name" value="Fumarase/aspartase (N-terminal domain)"/>
    <property type="match status" value="1"/>
</dbReference>
<dbReference type="FunFam" id="1.20.200.10:FF:000015">
    <property type="entry name" value="argininosuccinate lyase isoform X2"/>
    <property type="match status" value="1"/>
</dbReference>
<sequence>MKLWSGRFTKSTDQLTDKFTASLPWDLRLYSYDVNASIAHVNMLAAQKIITDDDSDKIKDGLNQIFQDIENGKLTFNESDEDIHMAIERELTERIGVPGGKMHTARSRNDQVLTDMRLYIKDEISDLKELITEFQKALLKMAEDNKDVILPGYTHLQKAQPILFGHFLMAYFFMFERDKSRLEDSNERTDVLPLGSGALAGTTFNIDRERVAKELGFKEISKNTIDTVSSRDFLLELLSALTIMGLNFSRLAEDLIIYSTEEFGYLEMDDAFATGSSLMPQKKNADVAELIRGKSGQLIGSFVSLATVLKGLPLAYNRDLQEDKQSTFQAIDTAKAMLIVATEMVPKMKINKEKMLTAAENSYINATDLADYLVEKGIAFREAHSLVGKIVKDALENGVYLKDISLEDYKKYNQHIEDDVYMQIDVRTSVERHDSDGATSSKQLQKQIKTGYDLVK</sequence>
<evidence type="ECO:0000259" key="2">
    <source>
        <dbReference type="Pfam" id="PF14698"/>
    </source>
</evidence>
<dbReference type="PANTHER" id="PTHR43814">
    <property type="entry name" value="ARGININOSUCCINATE LYASE"/>
    <property type="match status" value="1"/>
</dbReference>